<protein>
    <submittedName>
        <fullName evidence="1">Uncharacterized protein</fullName>
    </submittedName>
</protein>
<keyword evidence="2" id="KW-1185">Reference proteome</keyword>
<evidence type="ECO:0000313" key="2">
    <source>
        <dbReference type="Proteomes" id="UP000800094"/>
    </source>
</evidence>
<accession>A0A6A6I4I3</accession>
<proteinExistence type="predicted"/>
<dbReference type="Proteomes" id="UP000800094">
    <property type="component" value="Unassembled WGS sequence"/>
</dbReference>
<organism evidence="1 2">
    <name type="scientific">Trematosphaeria pertusa</name>
    <dbReference type="NCBI Taxonomy" id="390896"/>
    <lineage>
        <taxon>Eukaryota</taxon>
        <taxon>Fungi</taxon>
        <taxon>Dikarya</taxon>
        <taxon>Ascomycota</taxon>
        <taxon>Pezizomycotina</taxon>
        <taxon>Dothideomycetes</taxon>
        <taxon>Pleosporomycetidae</taxon>
        <taxon>Pleosporales</taxon>
        <taxon>Massarineae</taxon>
        <taxon>Trematosphaeriaceae</taxon>
        <taxon>Trematosphaeria</taxon>
    </lineage>
</organism>
<evidence type="ECO:0000313" key="1">
    <source>
        <dbReference type="EMBL" id="KAF2245217.1"/>
    </source>
</evidence>
<sequence length="117" mass="13311">MASITSLSVEGIQKKFSEDGVFYVEDPAMGDRVEEIRSRGFPIESVDGLDFCRDNVLNDMAGRNIYLIFFQLVRCVLEALFPWSGLGIYEVYRTDSNYIYAFMTGMNSELKAIVIQL</sequence>
<reference evidence="1" key="1">
    <citation type="journal article" date="2020" name="Stud. Mycol.">
        <title>101 Dothideomycetes genomes: a test case for predicting lifestyles and emergence of pathogens.</title>
        <authorList>
            <person name="Haridas S."/>
            <person name="Albert R."/>
            <person name="Binder M."/>
            <person name="Bloem J."/>
            <person name="Labutti K."/>
            <person name="Salamov A."/>
            <person name="Andreopoulos B."/>
            <person name="Baker S."/>
            <person name="Barry K."/>
            <person name="Bills G."/>
            <person name="Bluhm B."/>
            <person name="Cannon C."/>
            <person name="Castanera R."/>
            <person name="Culley D."/>
            <person name="Daum C."/>
            <person name="Ezra D."/>
            <person name="Gonzalez J."/>
            <person name="Henrissat B."/>
            <person name="Kuo A."/>
            <person name="Liang C."/>
            <person name="Lipzen A."/>
            <person name="Lutzoni F."/>
            <person name="Magnuson J."/>
            <person name="Mondo S."/>
            <person name="Nolan M."/>
            <person name="Ohm R."/>
            <person name="Pangilinan J."/>
            <person name="Park H.-J."/>
            <person name="Ramirez L."/>
            <person name="Alfaro M."/>
            <person name="Sun H."/>
            <person name="Tritt A."/>
            <person name="Yoshinaga Y."/>
            <person name="Zwiers L.-H."/>
            <person name="Turgeon B."/>
            <person name="Goodwin S."/>
            <person name="Spatafora J."/>
            <person name="Crous P."/>
            <person name="Grigoriev I."/>
        </authorList>
    </citation>
    <scope>NUCLEOTIDE SEQUENCE</scope>
    <source>
        <strain evidence="1">CBS 122368</strain>
    </source>
</reference>
<dbReference type="AlphaFoldDB" id="A0A6A6I4I3"/>
<dbReference type="GeneID" id="54583089"/>
<dbReference type="EMBL" id="ML987201">
    <property type="protein sequence ID" value="KAF2245217.1"/>
    <property type="molecule type" value="Genomic_DNA"/>
</dbReference>
<gene>
    <name evidence="1" type="ORF">BU26DRAFT_522316</name>
</gene>
<name>A0A6A6I4I3_9PLEO</name>
<dbReference type="OrthoDB" id="5068804at2759"/>
<dbReference type="RefSeq" id="XP_033680221.1">
    <property type="nucleotide sequence ID" value="XM_033829759.1"/>
</dbReference>